<dbReference type="AlphaFoldDB" id="A0A915IFM4"/>
<keyword evidence="1" id="KW-1185">Reference proteome</keyword>
<reference evidence="2" key="1">
    <citation type="submission" date="2022-11" db="UniProtKB">
        <authorList>
            <consortium name="WormBaseParasite"/>
        </authorList>
    </citation>
    <scope>IDENTIFICATION</scope>
</reference>
<protein>
    <submittedName>
        <fullName evidence="2">Uncharacterized protein</fullName>
    </submittedName>
</protein>
<organism evidence="1 2">
    <name type="scientific">Romanomermis culicivorax</name>
    <name type="common">Nematode worm</name>
    <dbReference type="NCBI Taxonomy" id="13658"/>
    <lineage>
        <taxon>Eukaryota</taxon>
        <taxon>Metazoa</taxon>
        <taxon>Ecdysozoa</taxon>
        <taxon>Nematoda</taxon>
        <taxon>Enoplea</taxon>
        <taxon>Dorylaimia</taxon>
        <taxon>Mermithida</taxon>
        <taxon>Mermithoidea</taxon>
        <taxon>Mermithidae</taxon>
        <taxon>Romanomermis</taxon>
    </lineage>
</organism>
<dbReference type="WBParaSite" id="nRc.2.0.1.t12031-RA">
    <property type="protein sequence ID" value="nRc.2.0.1.t12031-RA"/>
    <property type="gene ID" value="nRc.2.0.1.g12031"/>
</dbReference>
<accession>A0A915IFM4</accession>
<name>A0A915IFM4_ROMCU</name>
<evidence type="ECO:0000313" key="1">
    <source>
        <dbReference type="Proteomes" id="UP000887565"/>
    </source>
</evidence>
<sequence length="68" mass="7402">MLIDGTQSKCIFKLISKSTHFLGRTSVSIKIGSHTNRDLVLKIKSSGTEVASSSTELHPVEPILSRYG</sequence>
<proteinExistence type="predicted"/>
<evidence type="ECO:0000313" key="2">
    <source>
        <dbReference type="WBParaSite" id="nRc.2.0.1.t12031-RA"/>
    </source>
</evidence>
<dbReference type="Proteomes" id="UP000887565">
    <property type="component" value="Unplaced"/>
</dbReference>